<organism evidence="2 3">
    <name type="scientific">Danionella cerebrum</name>
    <dbReference type="NCBI Taxonomy" id="2873325"/>
    <lineage>
        <taxon>Eukaryota</taxon>
        <taxon>Metazoa</taxon>
        <taxon>Chordata</taxon>
        <taxon>Craniata</taxon>
        <taxon>Vertebrata</taxon>
        <taxon>Euteleostomi</taxon>
        <taxon>Actinopterygii</taxon>
        <taxon>Neopterygii</taxon>
        <taxon>Teleostei</taxon>
        <taxon>Ostariophysi</taxon>
        <taxon>Cypriniformes</taxon>
        <taxon>Danionidae</taxon>
        <taxon>Danioninae</taxon>
        <taxon>Danionella</taxon>
    </lineage>
</organism>
<gene>
    <name evidence="2" type="ORF">DNTS_020493</name>
</gene>
<reference evidence="2 3" key="1">
    <citation type="journal article" date="2019" name="Sci. Data">
        <title>Hybrid genome assembly and annotation of Danionella translucida.</title>
        <authorList>
            <person name="Kadobianskyi M."/>
            <person name="Schulze L."/>
            <person name="Schuelke M."/>
            <person name="Judkewitz B."/>
        </authorList>
    </citation>
    <scope>NUCLEOTIDE SEQUENCE [LARGE SCALE GENOMIC DNA]</scope>
    <source>
        <strain evidence="2 3">Bolton</strain>
    </source>
</reference>
<feature type="compositionally biased region" description="Polar residues" evidence="1">
    <location>
        <begin position="205"/>
        <end position="217"/>
    </location>
</feature>
<dbReference type="EMBL" id="SRMA01025604">
    <property type="protein sequence ID" value="TRY92576.1"/>
    <property type="molecule type" value="Genomic_DNA"/>
</dbReference>
<evidence type="ECO:0000313" key="3">
    <source>
        <dbReference type="Proteomes" id="UP000316079"/>
    </source>
</evidence>
<feature type="region of interest" description="Disordered" evidence="1">
    <location>
        <begin position="1"/>
        <end position="102"/>
    </location>
</feature>
<comment type="caution">
    <text evidence="2">The sequence shown here is derived from an EMBL/GenBank/DDBJ whole genome shotgun (WGS) entry which is preliminary data.</text>
</comment>
<dbReference type="AlphaFoldDB" id="A0A553QS20"/>
<feature type="compositionally biased region" description="Acidic residues" evidence="1">
    <location>
        <begin position="46"/>
        <end position="75"/>
    </location>
</feature>
<feature type="region of interest" description="Disordered" evidence="1">
    <location>
        <begin position="164"/>
        <end position="272"/>
    </location>
</feature>
<dbReference type="OrthoDB" id="8958619at2759"/>
<name>A0A553QS20_9TELE</name>
<evidence type="ECO:0000313" key="2">
    <source>
        <dbReference type="EMBL" id="TRY92576.1"/>
    </source>
</evidence>
<accession>A0A553QS20</accession>
<dbReference type="PANTHER" id="PTHR10607">
    <property type="entry name" value="OSTEOPONTIN"/>
    <property type="match status" value="1"/>
</dbReference>
<dbReference type="GO" id="GO:0001503">
    <property type="term" value="P:ossification"/>
    <property type="evidence" value="ECO:0007669"/>
    <property type="project" value="InterPro"/>
</dbReference>
<evidence type="ECO:0000256" key="1">
    <source>
        <dbReference type="SAM" id="MobiDB-lite"/>
    </source>
</evidence>
<feature type="compositionally biased region" description="Low complexity" evidence="1">
    <location>
        <begin position="1"/>
        <end position="11"/>
    </location>
</feature>
<dbReference type="STRING" id="623744.A0A553QS20"/>
<keyword evidence="3" id="KW-1185">Reference proteome</keyword>
<dbReference type="InterPro" id="IPR002038">
    <property type="entry name" value="Osteopontin"/>
</dbReference>
<dbReference type="PANTHER" id="PTHR10607:SF1">
    <property type="entry name" value="OSTEOPONTIN"/>
    <property type="match status" value="1"/>
</dbReference>
<feature type="compositionally biased region" description="Low complexity" evidence="1">
    <location>
        <begin position="224"/>
        <end position="251"/>
    </location>
</feature>
<feature type="compositionally biased region" description="Acidic residues" evidence="1">
    <location>
        <begin position="170"/>
        <end position="183"/>
    </location>
</feature>
<dbReference type="GO" id="GO:0007155">
    <property type="term" value="P:cell adhesion"/>
    <property type="evidence" value="ECO:0007669"/>
    <property type="project" value="InterPro"/>
</dbReference>
<sequence length="272" mass="29257">MLVKRSASSSESSEEHTPPLGEKAPANVLQAEPTQTVTTESNESTDSADDTDEDTDEVEDENDTDSSESESEETDTTVLPATADPTMGPDINTGRGDTFGYPSDYKKTIIYMDPKEFEKLPSLYKSDNSDKMAALNFVSKKISVFGDHSPNDVEKEIKVVTALQVHDTPLEDEDTSTPEVDMDPTEHQIGLGSHEIVSAVDQVVAQESDSTGESTSQENEEPSDSSPSSEETTATPGATDSQEDSSQSTESQESDSDEVISQTTEATIIIAK</sequence>
<protein>
    <submittedName>
        <fullName evidence="2">Uncharacterized protein</fullName>
    </submittedName>
</protein>
<proteinExistence type="predicted"/>
<dbReference type="Proteomes" id="UP000316079">
    <property type="component" value="Unassembled WGS sequence"/>
</dbReference>